<evidence type="ECO:0000256" key="4">
    <source>
        <dbReference type="ARBA" id="ARBA00022884"/>
    </source>
</evidence>
<name>A0A7S3XPB2_HETAK</name>
<feature type="compositionally biased region" description="Low complexity" evidence="7">
    <location>
        <begin position="228"/>
        <end position="239"/>
    </location>
</feature>
<dbReference type="PANTHER" id="PTHR15341">
    <property type="entry name" value="SUN-COR STEROID HORMONE RECEPTOR CO-REPRESSOR"/>
    <property type="match status" value="1"/>
</dbReference>
<comment type="subcellular location">
    <subcellularLocation>
        <location evidence="6">Cytoplasm</location>
    </subcellularLocation>
    <subcellularLocation>
        <location evidence="6">Nucleus</location>
        <location evidence="6">Nucleolus</location>
    </subcellularLocation>
    <subcellularLocation>
        <location evidence="1 6">Nucleus</location>
    </subcellularLocation>
</comment>
<dbReference type="GO" id="GO:0010468">
    <property type="term" value="P:regulation of gene expression"/>
    <property type="evidence" value="ECO:0007669"/>
    <property type="project" value="TreeGrafter"/>
</dbReference>
<dbReference type="InterPro" id="IPR011082">
    <property type="entry name" value="Exosome-assoc_fac/DNA_repair"/>
</dbReference>
<evidence type="ECO:0000256" key="7">
    <source>
        <dbReference type="SAM" id="MobiDB-lite"/>
    </source>
</evidence>
<accession>A0A7S3XPB2</accession>
<evidence type="ECO:0000256" key="1">
    <source>
        <dbReference type="ARBA" id="ARBA00004123"/>
    </source>
</evidence>
<comment type="function">
    <text evidence="6">Plays a role in the recruitment of the exosome to pre-rRNA to mediate the 3'-5' end processing of the 5.8S rRNA.</text>
</comment>
<feature type="region of interest" description="Disordered" evidence="7">
    <location>
        <begin position="186"/>
        <end position="270"/>
    </location>
</feature>
<keyword evidence="5 6" id="KW-0539">Nucleus</keyword>
<comment type="subunit">
    <text evidence="6">Monomer and homodimer.</text>
</comment>
<keyword evidence="3 6" id="KW-0698">rRNA processing</keyword>
<organism evidence="8">
    <name type="scientific">Heterosigma akashiwo</name>
    <name type="common">Chromophytic alga</name>
    <name type="synonym">Heterosigma carterae</name>
    <dbReference type="NCBI Taxonomy" id="2829"/>
    <lineage>
        <taxon>Eukaryota</taxon>
        <taxon>Sar</taxon>
        <taxon>Stramenopiles</taxon>
        <taxon>Ochrophyta</taxon>
        <taxon>Raphidophyceae</taxon>
        <taxon>Chattonellales</taxon>
        <taxon>Chattonellaceae</taxon>
        <taxon>Heterosigma</taxon>
    </lineage>
</organism>
<keyword evidence="4 6" id="KW-0694">RNA-binding</keyword>
<gene>
    <name evidence="8" type="ORF">HAKA00212_LOCUS6941</name>
</gene>
<dbReference type="GO" id="GO:0005737">
    <property type="term" value="C:cytoplasm"/>
    <property type="evidence" value="ECO:0007669"/>
    <property type="project" value="UniProtKB-SubCell"/>
</dbReference>
<dbReference type="Pfam" id="PF04000">
    <property type="entry name" value="Sas10_Utp3"/>
    <property type="match status" value="1"/>
</dbReference>
<dbReference type="GO" id="GO:0000460">
    <property type="term" value="P:maturation of 5.8S rRNA"/>
    <property type="evidence" value="ECO:0007669"/>
    <property type="project" value="TreeGrafter"/>
</dbReference>
<feature type="compositionally biased region" description="Basic and acidic residues" evidence="7">
    <location>
        <begin position="126"/>
        <end position="144"/>
    </location>
</feature>
<keyword evidence="6" id="KW-0963">Cytoplasm</keyword>
<dbReference type="InterPro" id="IPR007146">
    <property type="entry name" value="Sas10/Utp3/C1D"/>
</dbReference>
<dbReference type="EMBL" id="HBIU01014917">
    <property type="protein sequence ID" value="CAE0628260.1"/>
    <property type="molecule type" value="Transcribed_RNA"/>
</dbReference>
<evidence type="ECO:0000256" key="2">
    <source>
        <dbReference type="ARBA" id="ARBA00009154"/>
    </source>
</evidence>
<proteinExistence type="inferred from homology"/>
<evidence type="ECO:0000256" key="6">
    <source>
        <dbReference type="RuleBase" id="RU368003"/>
    </source>
</evidence>
<evidence type="ECO:0000313" key="8">
    <source>
        <dbReference type="EMBL" id="CAE0628260.1"/>
    </source>
</evidence>
<protein>
    <recommendedName>
        <fullName evidence="6">Nuclear nucleic acid-binding protein C1D</fullName>
    </recommendedName>
</protein>
<sequence>MASKKADTKALDNTAIAVAKLKEYIAPLTRTTREEIMEKVTPQEQAKLNTALAYSMCSLFYMYLKTQGAPVRGHPVQDQLKRVQGYFKQLKNVTEGKPKDYLGQRKLKVDQNAVNRFVFAGLQRNQEMKGRTARKLNDNPKNDQADDSGGADDNGEHNMQTCKKNEGKKRKLAAVSLLDAQKHAAAGGDANNIPPTNSFFSSEKNTTADKITTNKRNKSMSNQDDDNSNNAAFSQQQSSPKRSKSTDNGDKKKADKKKKRGNKKGASDFF</sequence>
<evidence type="ECO:0000256" key="3">
    <source>
        <dbReference type="ARBA" id="ARBA00022552"/>
    </source>
</evidence>
<feature type="compositionally biased region" description="Basic and acidic residues" evidence="7">
    <location>
        <begin position="244"/>
        <end position="253"/>
    </location>
</feature>
<dbReference type="GO" id="GO:0000178">
    <property type="term" value="C:exosome (RNase complex)"/>
    <property type="evidence" value="ECO:0007669"/>
    <property type="project" value="TreeGrafter"/>
</dbReference>
<dbReference type="AlphaFoldDB" id="A0A7S3XPB2"/>
<dbReference type="GO" id="GO:0003677">
    <property type="term" value="F:DNA binding"/>
    <property type="evidence" value="ECO:0007669"/>
    <property type="project" value="UniProtKB-KW"/>
</dbReference>
<reference evidence="8" key="1">
    <citation type="submission" date="2021-01" db="EMBL/GenBank/DDBJ databases">
        <authorList>
            <person name="Corre E."/>
            <person name="Pelletier E."/>
            <person name="Niang G."/>
            <person name="Scheremetjew M."/>
            <person name="Finn R."/>
            <person name="Kale V."/>
            <person name="Holt S."/>
            <person name="Cochrane G."/>
            <person name="Meng A."/>
            <person name="Brown T."/>
            <person name="Cohen L."/>
        </authorList>
    </citation>
    <scope>NUCLEOTIDE SEQUENCE</scope>
    <source>
        <strain evidence="8">CCMP3107</strain>
    </source>
</reference>
<dbReference type="GO" id="GO:0003723">
    <property type="term" value="F:RNA binding"/>
    <property type="evidence" value="ECO:0007669"/>
    <property type="project" value="UniProtKB-UniRule"/>
</dbReference>
<feature type="compositionally biased region" description="Basic residues" evidence="7">
    <location>
        <begin position="254"/>
        <end position="263"/>
    </location>
</feature>
<evidence type="ECO:0000256" key="5">
    <source>
        <dbReference type="ARBA" id="ARBA00023242"/>
    </source>
</evidence>
<dbReference type="PANTHER" id="PTHR15341:SF3">
    <property type="entry name" value="NUCLEAR NUCLEIC ACID-BINDING PROTEIN C1D"/>
    <property type="match status" value="1"/>
</dbReference>
<dbReference type="GO" id="GO:0005730">
    <property type="term" value="C:nucleolus"/>
    <property type="evidence" value="ECO:0007669"/>
    <property type="project" value="UniProtKB-SubCell"/>
</dbReference>
<feature type="region of interest" description="Disordered" evidence="7">
    <location>
        <begin position="125"/>
        <end position="168"/>
    </location>
</feature>
<feature type="compositionally biased region" description="Polar residues" evidence="7">
    <location>
        <begin position="193"/>
        <end position="211"/>
    </location>
</feature>
<keyword evidence="6" id="KW-0238">DNA-binding</keyword>
<comment type="similarity">
    <text evidence="2 6">Belongs to the C1D family.</text>
</comment>